<dbReference type="Pfam" id="PF00069">
    <property type="entry name" value="Pkinase"/>
    <property type="match status" value="1"/>
</dbReference>
<accession>A0A855X1Y4</accession>
<evidence type="ECO:0000313" key="11">
    <source>
        <dbReference type="Proteomes" id="UP000250918"/>
    </source>
</evidence>
<dbReference type="Gene3D" id="1.25.40.10">
    <property type="entry name" value="Tetratricopeptide repeat domain"/>
    <property type="match status" value="3"/>
</dbReference>
<dbReference type="FunFam" id="1.10.510.10:FF:000021">
    <property type="entry name" value="Serine/threonine protein kinase"/>
    <property type="match status" value="1"/>
</dbReference>
<dbReference type="Gene3D" id="3.30.200.20">
    <property type="entry name" value="Phosphorylase Kinase, domain 1"/>
    <property type="match status" value="1"/>
</dbReference>
<dbReference type="PROSITE" id="PS00108">
    <property type="entry name" value="PROTEIN_KINASE_ST"/>
    <property type="match status" value="1"/>
</dbReference>
<evidence type="ECO:0000259" key="9">
    <source>
        <dbReference type="PROSITE" id="PS50011"/>
    </source>
</evidence>
<gene>
    <name evidence="10" type="ORF">C3F09_12300</name>
</gene>
<dbReference type="Gene3D" id="3.40.50.10610">
    <property type="entry name" value="ABC-type transport auxiliary lipoprotein component"/>
    <property type="match status" value="1"/>
</dbReference>
<keyword evidence="7" id="KW-0802">TPR repeat</keyword>
<reference evidence="10 11" key="1">
    <citation type="journal article" date="2018" name="ISME J.">
        <title>A methanotrophic archaeon couples anaerobic oxidation of methane to Fe(III) reduction.</title>
        <authorList>
            <person name="Cai C."/>
            <person name="Leu A.O."/>
            <person name="Xie G.J."/>
            <person name="Guo J."/>
            <person name="Feng Y."/>
            <person name="Zhao J.X."/>
            <person name="Tyson G.W."/>
            <person name="Yuan Z."/>
            <person name="Hu S."/>
        </authorList>
    </citation>
    <scope>NUCLEOTIDE SEQUENCE [LARGE SCALE GENOMIC DNA]</scope>
    <source>
        <strain evidence="10">FeB_12</strain>
    </source>
</reference>
<feature type="domain" description="Protein kinase" evidence="9">
    <location>
        <begin position="26"/>
        <end position="285"/>
    </location>
</feature>
<evidence type="ECO:0000256" key="7">
    <source>
        <dbReference type="PROSITE-ProRule" id="PRU00339"/>
    </source>
</evidence>
<proteinExistence type="predicted"/>
<dbReference type="InterPro" id="IPR011009">
    <property type="entry name" value="Kinase-like_dom_sf"/>
</dbReference>
<dbReference type="PANTHER" id="PTHR43289">
    <property type="entry name" value="MITOGEN-ACTIVATED PROTEIN KINASE KINASE KINASE 20-RELATED"/>
    <property type="match status" value="1"/>
</dbReference>
<dbReference type="PANTHER" id="PTHR43289:SF34">
    <property type="entry name" value="SERINE_THREONINE-PROTEIN KINASE YBDM-RELATED"/>
    <property type="match status" value="1"/>
</dbReference>
<dbReference type="InterPro" id="IPR000719">
    <property type="entry name" value="Prot_kinase_dom"/>
</dbReference>
<keyword evidence="2" id="KW-0723">Serine/threonine-protein kinase</keyword>
<dbReference type="GO" id="GO:0004674">
    <property type="term" value="F:protein serine/threonine kinase activity"/>
    <property type="evidence" value="ECO:0007669"/>
    <property type="project" value="UniProtKB-KW"/>
</dbReference>
<feature type="binding site" evidence="8">
    <location>
        <position position="55"/>
    </location>
    <ligand>
        <name>ATP</name>
        <dbReference type="ChEBI" id="CHEBI:30616"/>
    </ligand>
</feature>
<dbReference type="SMART" id="SM00220">
    <property type="entry name" value="S_TKc"/>
    <property type="match status" value="1"/>
</dbReference>
<comment type="caution">
    <text evidence="10">The sequence shown here is derived from an EMBL/GenBank/DDBJ whole genome shotgun (WGS) entry which is preliminary data.</text>
</comment>
<dbReference type="Gene3D" id="1.10.510.10">
    <property type="entry name" value="Transferase(Phosphotransferase) domain 1"/>
    <property type="match status" value="1"/>
</dbReference>
<evidence type="ECO:0000256" key="3">
    <source>
        <dbReference type="ARBA" id="ARBA00022679"/>
    </source>
</evidence>
<dbReference type="SMART" id="SM00028">
    <property type="entry name" value="TPR"/>
    <property type="match status" value="8"/>
</dbReference>
<evidence type="ECO:0000313" key="10">
    <source>
        <dbReference type="EMBL" id="PWB68092.1"/>
    </source>
</evidence>
<evidence type="ECO:0000256" key="1">
    <source>
        <dbReference type="ARBA" id="ARBA00012513"/>
    </source>
</evidence>
<dbReference type="PROSITE" id="PS00107">
    <property type="entry name" value="PROTEIN_KINASE_ATP"/>
    <property type="match status" value="1"/>
</dbReference>
<dbReference type="PROSITE" id="PS50005">
    <property type="entry name" value="TPR"/>
    <property type="match status" value="2"/>
</dbReference>
<dbReference type="EMBL" id="PQAP01000217">
    <property type="protein sequence ID" value="PWB68092.1"/>
    <property type="molecule type" value="Genomic_DNA"/>
</dbReference>
<dbReference type="SUPFAM" id="SSF56112">
    <property type="entry name" value="Protein kinase-like (PK-like)"/>
    <property type="match status" value="1"/>
</dbReference>
<keyword evidence="4 8" id="KW-0547">Nucleotide-binding</keyword>
<dbReference type="CDD" id="cd14014">
    <property type="entry name" value="STKc_PknB_like"/>
    <property type="match status" value="1"/>
</dbReference>
<dbReference type="SUPFAM" id="SSF48452">
    <property type="entry name" value="TPR-like"/>
    <property type="match status" value="3"/>
</dbReference>
<dbReference type="EC" id="2.7.11.1" evidence="1"/>
<keyword evidence="3" id="KW-0808">Transferase</keyword>
<dbReference type="InterPro" id="IPR019734">
    <property type="entry name" value="TPR_rpt"/>
</dbReference>
<dbReference type="Proteomes" id="UP000250918">
    <property type="component" value="Unassembled WGS sequence"/>
</dbReference>
<feature type="repeat" description="TPR" evidence="7">
    <location>
        <begin position="648"/>
        <end position="681"/>
    </location>
</feature>
<dbReference type="GO" id="GO:0005524">
    <property type="term" value="F:ATP binding"/>
    <property type="evidence" value="ECO:0007669"/>
    <property type="project" value="UniProtKB-UniRule"/>
</dbReference>
<dbReference type="PROSITE" id="PS50293">
    <property type="entry name" value="TPR_REGION"/>
    <property type="match status" value="1"/>
</dbReference>
<feature type="repeat" description="TPR" evidence="7">
    <location>
        <begin position="608"/>
        <end position="641"/>
    </location>
</feature>
<evidence type="ECO:0000256" key="8">
    <source>
        <dbReference type="PROSITE-ProRule" id="PRU10141"/>
    </source>
</evidence>
<dbReference type="AlphaFoldDB" id="A0A855X1Y4"/>
<dbReference type="PROSITE" id="PS50011">
    <property type="entry name" value="PROTEIN_KINASE_DOM"/>
    <property type="match status" value="1"/>
</dbReference>
<evidence type="ECO:0000256" key="5">
    <source>
        <dbReference type="ARBA" id="ARBA00022777"/>
    </source>
</evidence>
<evidence type="ECO:0000256" key="6">
    <source>
        <dbReference type="ARBA" id="ARBA00022840"/>
    </source>
</evidence>
<organism evidence="10 11">
    <name type="scientific">candidate division GN15 bacterium</name>
    <dbReference type="NCBI Taxonomy" id="2072418"/>
    <lineage>
        <taxon>Bacteria</taxon>
        <taxon>candidate division GN15</taxon>
    </lineage>
</organism>
<protein>
    <recommendedName>
        <fullName evidence="1">non-specific serine/threonine protein kinase</fullName>
        <ecNumber evidence="1">2.7.11.1</ecNumber>
    </recommendedName>
</protein>
<evidence type="ECO:0000256" key="2">
    <source>
        <dbReference type="ARBA" id="ARBA00022527"/>
    </source>
</evidence>
<dbReference type="InterPro" id="IPR011990">
    <property type="entry name" value="TPR-like_helical_dom_sf"/>
</dbReference>
<sequence length="943" mass="102940">MDAPEYGEQETRGIVILAPGAVISHYRIASRLGAGGMGEVFVADDLQLKRRVALKFLAPNLANDLNLKQRFIREAQSAAALNHPNIVTVYEVAEFADRVFIAMEYIEGRTLRELIDAGQLTPQQSLTMALQICEGLQAAHVAGYVHRDVKPLNVIVGHDGRIRILDFGLAKVVGDTQMTQAGSAIGTVQYMSPEQGQGIEADHRSDIFSLGVMLYEMLTSALPFQKIGIPATIYAIINEQPAPLATYRPDLTPGLQEIVSRALAKSPGERYQTVGELADEIRRLLGTQTMPATVIPTRVMPATAPQSVSLAVLHLRNLGTADDDFLSYGITEDLIVDLSRLGTIRVAPMRSVMKYKDSDDDLAEIAARLNVSYVLDGSIHKSVSAVRVSAQLIDVRDGKVLWAERWEEPPASLPRVKKALAEGVSSAFNIGATVVRRAEVALPETENAQAYEQYLRGKFLFDHKKDKGDVEKALEWYGKALKQEPGLLSARIGTVEIHVYQGAIDEAWSELSLALQAAREQGQRAEQASLLRLQSKLLVTKSNWEKAWESGQQALALTRELGDLSGEAETLGILISILQPQAKFDEALELFDRVLEISRKLNDRDKIAEALKNMGVVYARKGDYGRALDLYEEAITFARSAQNLSMEAACLSNIGNVHYFKGEMQSAMRYYGEALSINSKLGDRTGSARQSLNLGLIHLQQGTMEEGLEMLTTAATFFEALGDKANLALTLSNISQARLTLGMADEAQAAAERSLALAQEVRHPLGESAAYHRLGAISEFRGDGEEASRFIHRALETARAAGMNRNVAALEVELAAIHFGQRQFDAARKHAGRASTLAKEIEDKPTLCAAASYLGALTAVGGLVHAGSNQIRQQLNKAQELGDKNLSVRIQQLLGETLYTLGKEGEREEGLALLQDALAQAEASRQVPEVKRIRTILNSSPHS</sequence>
<keyword evidence="5" id="KW-0418">Kinase</keyword>
<keyword evidence="6 8" id="KW-0067">ATP-binding</keyword>
<name>A0A855X1Y4_9BACT</name>
<evidence type="ECO:0000256" key="4">
    <source>
        <dbReference type="ARBA" id="ARBA00022741"/>
    </source>
</evidence>
<dbReference type="InterPro" id="IPR017441">
    <property type="entry name" value="Protein_kinase_ATP_BS"/>
</dbReference>
<dbReference type="Pfam" id="PF13424">
    <property type="entry name" value="TPR_12"/>
    <property type="match status" value="2"/>
</dbReference>
<dbReference type="InterPro" id="IPR008271">
    <property type="entry name" value="Ser/Thr_kinase_AS"/>
</dbReference>
<dbReference type="Pfam" id="PF13374">
    <property type="entry name" value="TPR_10"/>
    <property type="match status" value="1"/>
</dbReference>